<comment type="caution">
    <text evidence="1">The sequence shown here is derived from an EMBL/GenBank/DDBJ whole genome shotgun (WGS) entry which is preliminary data.</text>
</comment>
<proteinExistence type="predicted"/>
<dbReference type="EMBL" id="CAKLBY020000222">
    <property type="protein sequence ID" value="CAK7935782.1"/>
    <property type="molecule type" value="Genomic_DNA"/>
</dbReference>
<protein>
    <submittedName>
        <fullName evidence="1">Uncharacterized protein</fullName>
    </submittedName>
</protein>
<dbReference type="Proteomes" id="UP001162060">
    <property type="component" value="Unassembled WGS sequence"/>
</dbReference>
<organism evidence="1 2">
    <name type="scientific">Peronospora matthiolae</name>
    <dbReference type="NCBI Taxonomy" id="2874970"/>
    <lineage>
        <taxon>Eukaryota</taxon>
        <taxon>Sar</taxon>
        <taxon>Stramenopiles</taxon>
        <taxon>Oomycota</taxon>
        <taxon>Peronosporomycetes</taxon>
        <taxon>Peronosporales</taxon>
        <taxon>Peronosporaceae</taxon>
        <taxon>Peronospora</taxon>
    </lineage>
</organism>
<accession>A0AAV1UQ95</accession>
<sequence length="142" mass="16345">MHHLSTEWTWASVQQVEWSGGERVLEVADQPVELQQSADGIRWFSPLTYQSYLLIRRGQIRLGPTLRRHGVVFYSHPASWLSLGRRRVGRELSYTKSYFTPGVHVSQKTSCSRIAPLVRRLEAVCDFDQWQRAAANQDPAHV</sequence>
<evidence type="ECO:0000313" key="2">
    <source>
        <dbReference type="Proteomes" id="UP001162060"/>
    </source>
</evidence>
<gene>
    <name evidence="1" type="ORF">PM001_LOCUS20932</name>
</gene>
<evidence type="ECO:0000313" key="1">
    <source>
        <dbReference type="EMBL" id="CAK7935782.1"/>
    </source>
</evidence>
<name>A0AAV1UQ95_9STRA</name>
<reference evidence="1" key="1">
    <citation type="submission" date="2024-01" db="EMBL/GenBank/DDBJ databases">
        <authorList>
            <person name="Webb A."/>
        </authorList>
    </citation>
    <scope>NUCLEOTIDE SEQUENCE</scope>
    <source>
        <strain evidence="1">Pm1</strain>
    </source>
</reference>
<dbReference type="AlphaFoldDB" id="A0AAV1UQ95"/>